<dbReference type="Gene3D" id="1.10.10.60">
    <property type="entry name" value="Homeodomain-like"/>
    <property type="match status" value="1"/>
</dbReference>
<keyword evidence="2" id="KW-0238">DNA-binding</keyword>
<dbReference type="RefSeq" id="WP_354087311.1">
    <property type="nucleotide sequence ID" value="NZ_JBEPTF010000001.1"/>
</dbReference>
<dbReference type="PROSITE" id="PS00041">
    <property type="entry name" value="HTH_ARAC_FAMILY_1"/>
    <property type="match status" value="1"/>
</dbReference>
<keyword evidence="1" id="KW-0805">Transcription regulation</keyword>
<evidence type="ECO:0000256" key="1">
    <source>
        <dbReference type="ARBA" id="ARBA00023015"/>
    </source>
</evidence>
<proteinExistence type="predicted"/>
<gene>
    <name evidence="6" type="ORF">ABIE19_000265</name>
</gene>
<dbReference type="EMBL" id="JBEPTF010000001">
    <property type="protein sequence ID" value="MET4682356.1"/>
    <property type="molecule type" value="Genomic_DNA"/>
</dbReference>
<dbReference type="SUPFAM" id="SSF46689">
    <property type="entry name" value="Homeodomain-like"/>
    <property type="match status" value="1"/>
</dbReference>
<accession>A0ABV2R6Z9</accession>
<evidence type="ECO:0000256" key="4">
    <source>
        <dbReference type="SAM" id="Phobius"/>
    </source>
</evidence>
<name>A0ABV2R6Z9_9CAUL</name>
<reference evidence="6 7" key="1">
    <citation type="submission" date="2024-06" db="EMBL/GenBank/DDBJ databases">
        <title>Sorghum-associated microbial communities from plants grown in Nebraska, USA.</title>
        <authorList>
            <person name="Schachtman D."/>
        </authorList>
    </citation>
    <scope>NUCLEOTIDE SEQUENCE [LARGE SCALE GENOMIC DNA]</scope>
    <source>
        <strain evidence="6 7">2814</strain>
    </source>
</reference>
<feature type="transmembrane region" description="Helical" evidence="4">
    <location>
        <begin position="81"/>
        <end position="100"/>
    </location>
</feature>
<dbReference type="PANTHER" id="PTHR43280:SF29">
    <property type="entry name" value="ARAC-FAMILY TRANSCRIPTIONAL REGULATOR"/>
    <property type="match status" value="1"/>
</dbReference>
<feature type="transmembrane region" description="Helical" evidence="4">
    <location>
        <begin position="176"/>
        <end position="196"/>
    </location>
</feature>
<sequence length="335" mass="35019">MSADGLTVAPRTTAPLSEIALYGGLFASAVAAFCLAQAMGPGGGAASQAVAVLGDATCGWSWLLVRALFQPPRPPGSAPVRWPLFLVLGLVAAGAFLRLAPEHAAFLPRMVGNLSGLVSSALLLLAAIEPLKGLGAGVPASERLFRIIFSAGYAAILAVAVVWVDGAPAGSWAALWSGWIKVACALVALAGMGLAIGRRARHPLAATGRGRTRPRAGAASEANSDLGDRILRLMTEDAAYARPNLKVADLAHRLGEAEYRVSQSITGPLGFRNFNHMANHFRIEEAKRRLADPALRRLPILTIAFDCGFASIGPFNRAFKAQTGLTPLAFRRAAS</sequence>
<evidence type="ECO:0000313" key="6">
    <source>
        <dbReference type="EMBL" id="MET4682356.1"/>
    </source>
</evidence>
<keyword evidence="4" id="KW-0812">Transmembrane</keyword>
<feature type="transmembrane region" description="Helical" evidence="4">
    <location>
        <begin position="45"/>
        <end position="69"/>
    </location>
</feature>
<feature type="transmembrane region" description="Helical" evidence="4">
    <location>
        <begin position="106"/>
        <end position="128"/>
    </location>
</feature>
<feature type="transmembrane region" description="Helical" evidence="4">
    <location>
        <begin position="19"/>
        <end position="39"/>
    </location>
</feature>
<organism evidence="6 7">
    <name type="scientific">Brevundimonas faecalis</name>
    <dbReference type="NCBI Taxonomy" id="947378"/>
    <lineage>
        <taxon>Bacteria</taxon>
        <taxon>Pseudomonadati</taxon>
        <taxon>Pseudomonadota</taxon>
        <taxon>Alphaproteobacteria</taxon>
        <taxon>Caulobacterales</taxon>
        <taxon>Caulobacteraceae</taxon>
        <taxon>Brevundimonas</taxon>
    </lineage>
</organism>
<evidence type="ECO:0000256" key="2">
    <source>
        <dbReference type="ARBA" id="ARBA00023125"/>
    </source>
</evidence>
<protein>
    <submittedName>
        <fullName evidence="6">AraC-like DNA-binding protein</fullName>
    </submittedName>
</protein>
<evidence type="ECO:0000313" key="7">
    <source>
        <dbReference type="Proteomes" id="UP001549313"/>
    </source>
</evidence>
<dbReference type="PANTHER" id="PTHR43280">
    <property type="entry name" value="ARAC-FAMILY TRANSCRIPTIONAL REGULATOR"/>
    <property type="match status" value="1"/>
</dbReference>
<keyword evidence="3" id="KW-0804">Transcription</keyword>
<dbReference type="InterPro" id="IPR018060">
    <property type="entry name" value="HTH_AraC"/>
</dbReference>
<dbReference type="InterPro" id="IPR018062">
    <property type="entry name" value="HTH_AraC-typ_CS"/>
</dbReference>
<keyword evidence="4" id="KW-0472">Membrane</keyword>
<dbReference type="SMART" id="SM00342">
    <property type="entry name" value="HTH_ARAC"/>
    <property type="match status" value="1"/>
</dbReference>
<evidence type="ECO:0000259" key="5">
    <source>
        <dbReference type="PROSITE" id="PS01124"/>
    </source>
</evidence>
<dbReference type="PROSITE" id="PS01124">
    <property type="entry name" value="HTH_ARAC_FAMILY_2"/>
    <property type="match status" value="1"/>
</dbReference>
<comment type="caution">
    <text evidence="6">The sequence shown here is derived from an EMBL/GenBank/DDBJ whole genome shotgun (WGS) entry which is preliminary data.</text>
</comment>
<keyword evidence="7" id="KW-1185">Reference proteome</keyword>
<feature type="transmembrane region" description="Helical" evidence="4">
    <location>
        <begin position="144"/>
        <end position="164"/>
    </location>
</feature>
<keyword evidence="4" id="KW-1133">Transmembrane helix</keyword>
<dbReference type="Proteomes" id="UP001549313">
    <property type="component" value="Unassembled WGS sequence"/>
</dbReference>
<dbReference type="Pfam" id="PF12833">
    <property type="entry name" value="HTH_18"/>
    <property type="match status" value="1"/>
</dbReference>
<feature type="domain" description="HTH araC/xylS-type" evidence="5">
    <location>
        <begin position="228"/>
        <end position="333"/>
    </location>
</feature>
<evidence type="ECO:0000256" key="3">
    <source>
        <dbReference type="ARBA" id="ARBA00023163"/>
    </source>
</evidence>
<dbReference type="InterPro" id="IPR009057">
    <property type="entry name" value="Homeodomain-like_sf"/>
</dbReference>